<protein>
    <submittedName>
        <fullName evidence="1">Uncharacterized protein</fullName>
    </submittedName>
</protein>
<comment type="caution">
    <text evidence="1">The sequence shown here is derived from an EMBL/GenBank/DDBJ whole genome shotgun (WGS) entry which is preliminary data.</text>
</comment>
<proteinExistence type="predicted"/>
<reference evidence="1" key="1">
    <citation type="submission" date="2020-05" db="EMBL/GenBank/DDBJ databases">
        <title>WGS assembly of Panicum virgatum.</title>
        <authorList>
            <person name="Lovell J.T."/>
            <person name="Jenkins J."/>
            <person name="Shu S."/>
            <person name="Juenger T.E."/>
            <person name="Schmutz J."/>
        </authorList>
    </citation>
    <scope>NUCLEOTIDE SEQUENCE</scope>
    <source>
        <strain evidence="1">AP13</strain>
    </source>
</reference>
<dbReference type="AlphaFoldDB" id="A0A8T0QSE8"/>
<dbReference type="EMBL" id="CM029048">
    <property type="protein sequence ID" value="KAG2576008.1"/>
    <property type="molecule type" value="Genomic_DNA"/>
</dbReference>
<organism evidence="1 2">
    <name type="scientific">Panicum virgatum</name>
    <name type="common">Blackwell switchgrass</name>
    <dbReference type="NCBI Taxonomy" id="38727"/>
    <lineage>
        <taxon>Eukaryota</taxon>
        <taxon>Viridiplantae</taxon>
        <taxon>Streptophyta</taxon>
        <taxon>Embryophyta</taxon>
        <taxon>Tracheophyta</taxon>
        <taxon>Spermatophyta</taxon>
        <taxon>Magnoliopsida</taxon>
        <taxon>Liliopsida</taxon>
        <taxon>Poales</taxon>
        <taxon>Poaceae</taxon>
        <taxon>PACMAD clade</taxon>
        <taxon>Panicoideae</taxon>
        <taxon>Panicodae</taxon>
        <taxon>Paniceae</taxon>
        <taxon>Panicinae</taxon>
        <taxon>Panicum</taxon>
        <taxon>Panicum sect. Hiantes</taxon>
    </lineage>
</organism>
<dbReference type="Proteomes" id="UP000823388">
    <property type="component" value="Chromosome 6N"/>
</dbReference>
<gene>
    <name evidence="1" type="ORF">PVAP13_6NG002199</name>
</gene>
<evidence type="ECO:0000313" key="1">
    <source>
        <dbReference type="EMBL" id="KAG2576008.1"/>
    </source>
</evidence>
<evidence type="ECO:0000313" key="2">
    <source>
        <dbReference type="Proteomes" id="UP000823388"/>
    </source>
</evidence>
<name>A0A8T0QSE8_PANVG</name>
<accession>A0A8T0QSE8</accession>
<sequence length="103" mass="11130">MAPHSRPSSAPPLVARAGGLNSLPPPLSSGMLGFRNGDLELELGAAPVSPCCCSRRREEDDARKLLASISSLMYHSFTLSIYFQFNLSTIQTPIPVLLLSKFI</sequence>
<keyword evidence="2" id="KW-1185">Reference proteome</keyword>